<dbReference type="AlphaFoldDB" id="A0A7W6EBP4"/>
<dbReference type="CDD" id="cd17546">
    <property type="entry name" value="REC_hyHK_CKI1_RcsC-like"/>
    <property type="match status" value="1"/>
</dbReference>
<dbReference type="FunFam" id="1.10.287.130:FF:000004">
    <property type="entry name" value="Ethylene receptor 1"/>
    <property type="match status" value="1"/>
</dbReference>
<organism evidence="17 18">
    <name type="scientific">Sulfitobacter undariae</name>
    <dbReference type="NCBI Taxonomy" id="1563671"/>
    <lineage>
        <taxon>Bacteria</taxon>
        <taxon>Pseudomonadati</taxon>
        <taxon>Pseudomonadota</taxon>
        <taxon>Alphaproteobacteria</taxon>
        <taxon>Rhodobacterales</taxon>
        <taxon>Roseobacteraceae</taxon>
        <taxon>Sulfitobacter</taxon>
    </lineage>
</organism>
<dbReference type="EMBL" id="JACIEI010000018">
    <property type="protein sequence ID" value="MBB3995670.1"/>
    <property type="molecule type" value="Genomic_DNA"/>
</dbReference>
<dbReference type="InterPro" id="IPR011006">
    <property type="entry name" value="CheY-like_superfamily"/>
</dbReference>
<evidence type="ECO:0000256" key="5">
    <source>
        <dbReference type="ARBA" id="ARBA00022679"/>
    </source>
</evidence>
<keyword evidence="10 14" id="KW-1133">Transmembrane helix</keyword>
<evidence type="ECO:0000259" key="16">
    <source>
        <dbReference type="PROSITE" id="PS50110"/>
    </source>
</evidence>
<dbReference type="InterPro" id="IPR036890">
    <property type="entry name" value="HATPase_C_sf"/>
</dbReference>
<dbReference type="Pfam" id="PF02518">
    <property type="entry name" value="HATPase_c"/>
    <property type="match status" value="1"/>
</dbReference>
<dbReference type="GO" id="GO:0000155">
    <property type="term" value="F:phosphorelay sensor kinase activity"/>
    <property type="evidence" value="ECO:0007669"/>
    <property type="project" value="InterPro"/>
</dbReference>
<name>A0A7W6EBP4_9RHOB</name>
<dbReference type="Pfam" id="PF00512">
    <property type="entry name" value="HisKA"/>
    <property type="match status" value="1"/>
</dbReference>
<dbReference type="InterPro" id="IPR036097">
    <property type="entry name" value="HisK_dim/P_sf"/>
</dbReference>
<dbReference type="CDD" id="cd16922">
    <property type="entry name" value="HATPase_EvgS-ArcB-TorS-like"/>
    <property type="match status" value="1"/>
</dbReference>
<dbReference type="FunFam" id="3.30.565.10:FF:000010">
    <property type="entry name" value="Sensor histidine kinase RcsC"/>
    <property type="match status" value="1"/>
</dbReference>
<evidence type="ECO:0000256" key="7">
    <source>
        <dbReference type="ARBA" id="ARBA00022741"/>
    </source>
</evidence>
<evidence type="ECO:0000256" key="12">
    <source>
        <dbReference type="ARBA" id="ARBA00023136"/>
    </source>
</evidence>
<evidence type="ECO:0000256" key="13">
    <source>
        <dbReference type="PROSITE-ProRule" id="PRU00169"/>
    </source>
</evidence>
<dbReference type="InterPro" id="IPR004358">
    <property type="entry name" value="Sig_transdc_His_kin-like_C"/>
</dbReference>
<dbReference type="InterPro" id="IPR003661">
    <property type="entry name" value="HisK_dim/P_dom"/>
</dbReference>
<dbReference type="CDD" id="cd00082">
    <property type="entry name" value="HisKA"/>
    <property type="match status" value="1"/>
</dbReference>
<dbReference type="SMART" id="SM00388">
    <property type="entry name" value="HisKA"/>
    <property type="match status" value="1"/>
</dbReference>
<dbReference type="GO" id="GO:0005524">
    <property type="term" value="F:ATP binding"/>
    <property type="evidence" value="ECO:0007669"/>
    <property type="project" value="UniProtKB-KW"/>
</dbReference>
<protein>
    <recommendedName>
        <fullName evidence="3">histidine kinase</fullName>
        <ecNumber evidence="3">2.7.13.3</ecNumber>
    </recommendedName>
</protein>
<keyword evidence="11" id="KW-0902">Two-component regulatory system</keyword>
<evidence type="ECO:0000256" key="4">
    <source>
        <dbReference type="ARBA" id="ARBA00022553"/>
    </source>
</evidence>
<proteinExistence type="predicted"/>
<dbReference type="SUPFAM" id="SSF55874">
    <property type="entry name" value="ATPase domain of HSP90 chaperone/DNA topoisomerase II/histidine kinase"/>
    <property type="match status" value="1"/>
</dbReference>
<feature type="domain" description="Histidine kinase" evidence="15">
    <location>
        <begin position="135"/>
        <end position="349"/>
    </location>
</feature>
<evidence type="ECO:0000256" key="8">
    <source>
        <dbReference type="ARBA" id="ARBA00022777"/>
    </source>
</evidence>
<keyword evidence="12 14" id="KW-0472">Membrane</keyword>
<keyword evidence="18" id="KW-1185">Reference proteome</keyword>
<dbReference type="PROSITE" id="PS50109">
    <property type="entry name" value="HIS_KIN"/>
    <property type="match status" value="1"/>
</dbReference>
<dbReference type="Gene3D" id="1.10.287.130">
    <property type="match status" value="1"/>
</dbReference>
<dbReference type="SUPFAM" id="SSF52172">
    <property type="entry name" value="CheY-like"/>
    <property type="match status" value="1"/>
</dbReference>
<evidence type="ECO:0000256" key="11">
    <source>
        <dbReference type="ARBA" id="ARBA00023012"/>
    </source>
</evidence>
<feature type="modified residue" description="4-aspartylphosphate" evidence="13">
    <location>
        <position position="422"/>
    </location>
</feature>
<feature type="domain" description="Response regulatory" evidence="16">
    <location>
        <begin position="373"/>
        <end position="487"/>
    </location>
</feature>
<comment type="caution">
    <text evidence="17">The sequence shown here is derived from an EMBL/GenBank/DDBJ whole genome shotgun (WGS) entry which is preliminary data.</text>
</comment>
<keyword evidence="4 13" id="KW-0597">Phosphoprotein</keyword>
<dbReference type="Pfam" id="PF00072">
    <property type="entry name" value="Response_reg"/>
    <property type="match status" value="1"/>
</dbReference>
<dbReference type="RefSeq" id="WP_184567763.1">
    <property type="nucleotide sequence ID" value="NZ_JACIEI010000018.1"/>
</dbReference>
<evidence type="ECO:0000313" key="18">
    <source>
        <dbReference type="Proteomes" id="UP000530268"/>
    </source>
</evidence>
<dbReference type="PROSITE" id="PS50110">
    <property type="entry name" value="RESPONSE_REGULATORY"/>
    <property type="match status" value="1"/>
</dbReference>
<dbReference type="SMART" id="SM00387">
    <property type="entry name" value="HATPase_c"/>
    <property type="match status" value="1"/>
</dbReference>
<evidence type="ECO:0000256" key="2">
    <source>
        <dbReference type="ARBA" id="ARBA00004370"/>
    </source>
</evidence>
<dbReference type="Proteomes" id="UP000530268">
    <property type="component" value="Unassembled WGS sequence"/>
</dbReference>
<evidence type="ECO:0000256" key="14">
    <source>
        <dbReference type="SAM" id="Phobius"/>
    </source>
</evidence>
<evidence type="ECO:0000256" key="1">
    <source>
        <dbReference type="ARBA" id="ARBA00000085"/>
    </source>
</evidence>
<sequence length="490" mass="54155">MREAGFKTRDKILEFADQFDSLTENREQLVAEIPALLVEARALREMTVQLVGLTGRAKNDWLVDTRVFMSARHQQIAISVFMLTLTLCGLVGLLLAQARQDAQSQRNLQQLSEENSQAADTAQAANRAKSRFLATMSHEIRTPLNGIIGMSEVLSHSDLSGDQVRSVDIIRESGNLLLDVINDILEISHLETGENELREERFHLQDVTEPIRKLMDTSASERNITLEIDAPNISLCGDPARLRQVLVNLVGNAMKFTDKGDVFLRIWVDHGTGVYFEVEDTGIGISEESIAKLFGEFVQVDTSNTRRTGGTGLGLAICKRLVEAMKGTIGARSKLGVGSCFWFVLPDCDPRDEVFAKIATPEKPTRKLDPGLRILVVDDSKANRSVVTALLKKLGVTATCAQNGEEAVERIMSMDFDLVFMDMRMPLMDGLAATRQVREAGSRTYIIGLTANAFETDRKACLDAGMNWFVSKPVTLNKLSTCFEVREAAA</sequence>
<evidence type="ECO:0000256" key="10">
    <source>
        <dbReference type="ARBA" id="ARBA00022989"/>
    </source>
</evidence>
<keyword evidence="6 14" id="KW-0812">Transmembrane</keyword>
<comment type="subcellular location">
    <subcellularLocation>
        <location evidence="2">Membrane</location>
    </subcellularLocation>
</comment>
<dbReference type="InterPro" id="IPR005467">
    <property type="entry name" value="His_kinase_dom"/>
</dbReference>
<gene>
    <name evidence="17" type="ORF">GGR95_003334</name>
</gene>
<keyword evidence="8 17" id="KW-0418">Kinase</keyword>
<accession>A0A7W6EBP4</accession>
<dbReference type="SMART" id="SM00448">
    <property type="entry name" value="REC"/>
    <property type="match status" value="1"/>
</dbReference>
<keyword evidence="7" id="KW-0547">Nucleotide-binding</keyword>
<reference evidence="17 18" key="1">
    <citation type="submission" date="2020-08" db="EMBL/GenBank/DDBJ databases">
        <title>Genomic Encyclopedia of Type Strains, Phase IV (KMG-IV): sequencing the most valuable type-strain genomes for metagenomic binning, comparative biology and taxonomic classification.</title>
        <authorList>
            <person name="Goeker M."/>
        </authorList>
    </citation>
    <scope>NUCLEOTIDE SEQUENCE [LARGE SCALE GENOMIC DNA]</scope>
    <source>
        <strain evidence="17 18">DSM 102234</strain>
    </source>
</reference>
<dbReference type="PANTHER" id="PTHR43047">
    <property type="entry name" value="TWO-COMPONENT HISTIDINE PROTEIN KINASE"/>
    <property type="match status" value="1"/>
</dbReference>
<dbReference type="Gene3D" id="3.40.50.2300">
    <property type="match status" value="1"/>
</dbReference>
<keyword evidence="5" id="KW-0808">Transferase</keyword>
<evidence type="ECO:0000256" key="6">
    <source>
        <dbReference type="ARBA" id="ARBA00022692"/>
    </source>
</evidence>
<dbReference type="SUPFAM" id="SSF47384">
    <property type="entry name" value="Homodimeric domain of signal transducing histidine kinase"/>
    <property type="match status" value="1"/>
</dbReference>
<comment type="catalytic activity">
    <reaction evidence="1">
        <text>ATP + protein L-histidine = ADP + protein N-phospho-L-histidine.</text>
        <dbReference type="EC" id="2.7.13.3"/>
    </reaction>
</comment>
<evidence type="ECO:0000256" key="3">
    <source>
        <dbReference type="ARBA" id="ARBA00012438"/>
    </source>
</evidence>
<dbReference type="PRINTS" id="PR00344">
    <property type="entry name" value="BCTRLSENSOR"/>
</dbReference>
<dbReference type="InterPro" id="IPR003594">
    <property type="entry name" value="HATPase_dom"/>
</dbReference>
<feature type="transmembrane region" description="Helical" evidence="14">
    <location>
        <begin position="76"/>
        <end position="96"/>
    </location>
</feature>
<evidence type="ECO:0000256" key="9">
    <source>
        <dbReference type="ARBA" id="ARBA00022840"/>
    </source>
</evidence>
<dbReference type="EC" id="2.7.13.3" evidence="3"/>
<evidence type="ECO:0000259" key="15">
    <source>
        <dbReference type="PROSITE" id="PS50109"/>
    </source>
</evidence>
<keyword evidence="9" id="KW-0067">ATP-binding</keyword>
<dbReference type="GO" id="GO:0016020">
    <property type="term" value="C:membrane"/>
    <property type="evidence" value="ECO:0007669"/>
    <property type="project" value="UniProtKB-SubCell"/>
</dbReference>
<dbReference type="Gene3D" id="3.30.565.10">
    <property type="entry name" value="Histidine kinase-like ATPase, C-terminal domain"/>
    <property type="match status" value="1"/>
</dbReference>
<dbReference type="InterPro" id="IPR001789">
    <property type="entry name" value="Sig_transdc_resp-reg_receiver"/>
</dbReference>
<evidence type="ECO:0000313" key="17">
    <source>
        <dbReference type="EMBL" id="MBB3995670.1"/>
    </source>
</evidence>